<comment type="caution">
    <text evidence="1">The sequence shown here is derived from an EMBL/GenBank/DDBJ whole genome shotgun (WGS) entry which is preliminary data.</text>
</comment>
<evidence type="ECO:0000313" key="1">
    <source>
        <dbReference type="EMBL" id="HEX71194.1"/>
    </source>
</evidence>
<gene>
    <name evidence="1" type="ORF">ENP13_08140</name>
</gene>
<accession>A0A7C3ARU7</accession>
<sequence length="70" mass="7962">MRDEMQRAEQRPWGQMLETFAAALYGPERARELETEIARMAEALERLSEEGLDLWEAAPDLRGVPGEESA</sequence>
<name>A0A7C3ARU7_9BACT</name>
<protein>
    <submittedName>
        <fullName evidence="1">Uncharacterized protein</fullName>
    </submittedName>
</protein>
<reference evidence="1" key="1">
    <citation type="journal article" date="2020" name="mSystems">
        <title>Genome- and Community-Level Interaction Insights into Carbon Utilization and Element Cycling Functions of Hydrothermarchaeota in Hydrothermal Sediment.</title>
        <authorList>
            <person name="Zhou Z."/>
            <person name="Liu Y."/>
            <person name="Xu W."/>
            <person name="Pan J."/>
            <person name="Luo Z.H."/>
            <person name="Li M."/>
        </authorList>
    </citation>
    <scope>NUCLEOTIDE SEQUENCE [LARGE SCALE GENOMIC DNA]</scope>
    <source>
        <strain evidence="1">SpSt-192</strain>
    </source>
</reference>
<organism evidence="1">
    <name type="scientific">Thermorudis sp</name>
    <dbReference type="NCBI Taxonomy" id="1969470"/>
    <lineage>
        <taxon>Bacteria</taxon>
        <taxon>Pseudomonadati</taxon>
        <taxon>Thermomicrobiota</taxon>
        <taxon>Thermomicrobia</taxon>
        <taxon>Thermomicrobia incertae sedis</taxon>
        <taxon>Thermorudis</taxon>
    </lineage>
</organism>
<dbReference type="EMBL" id="DSID01000615">
    <property type="protein sequence ID" value="HEX71194.1"/>
    <property type="molecule type" value="Genomic_DNA"/>
</dbReference>
<dbReference type="AlphaFoldDB" id="A0A7C3ARU7"/>
<proteinExistence type="predicted"/>